<dbReference type="InterPro" id="IPR015330">
    <property type="entry name" value="DNA_primase/pol_bifunc_N"/>
</dbReference>
<proteinExistence type="predicted"/>
<dbReference type="Pfam" id="PF08708">
    <property type="entry name" value="PriCT_1"/>
    <property type="match status" value="1"/>
</dbReference>
<dbReference type="AlphaFoldDB" id="A0A1I1E641"/>
<dbReference type="EMBL" id="FOLG01000001">
    <property type="protein sequence ID" value="SFB82544.1"/>
    <property type="molecule type" value="Genomic_DNA"/>
</dbReference>
<dbReference type="RefSeq" id="WP_093359208.1">
    <property type="nucleotide sequence ID" value="NZ_FOLG01000001.1"/>
</dbReference>
<dbReference type="OrthoDB" id="7375281at2"/>
<organism evidence="2 3">
    <name type="scientific">Tropicimonas isoalkanivorans</name>
    <dbReference type="NCBI Taxonomy" id="441112"/>
    <lineage>
        <taxon>Bacteria</taxon>
        <taxon>Pseudomonadati</taxon>
        <taxon>Pseudomonadota</taxon>
        <taxon>Alphaproteobacteria</taxon>
        <taxon>Rhodobacterales</taxon>
        <taxon>Roseobacteraceae</taxon>
        <taxon>Tropicimonas</taxon>
    </lineage>
</organism>
<protein>
    <submittedName>
        <fullName evidence="2">Primase C terminal 1 (PriCT-1)</fullName>
    </submittedName>
</protein>
<evidence type="ECO:0000313" key="2">
    <source>
        <dbReference type="EMBL" id="SFB82544.1"/>
    </source>
</evidence>
<feature type="domain" description="DNA primase/polymerase bifunctional N-terminal" evidence="1">
    <location>
        <begin position="9"/>
        <end position="158"/>
    </location>
</feature>
<evidence type="ECO:0000259" key="1">
    <source>
        <dbReference type="SMART" id="SM00943"/>
    </source>
</evidence>
<gene>
    <name evidence="2" type="ORF">SAMN04488094_101658</name>
</gene>
<dbReference type="Pfam" id="PF09250">
    <property type="entry name" value="Prim-Pol"/>
    <property type="match status" value="1"/>
</dbReference>
<accession>A0A1I1E641</accession>
<evidence type="ECO:0000313" key="3">
    <source>
        <dbReference type="Proteomes" id="UP000198728"/>
    </source>
</evidence>
<keyword evidence="3" id="KW-1185">Reference proteome</keyword>
<dbReference type="InterPro" id="IPR014820">
    <property type="entry name" value="PriCT_1"/>
</dbReference>
<name>A0A1I1E641_9RHOB</name>
<dbReference type="Proteomes" id="UP000198728">
    <property type="component" value="Unassembled WGS sequence"/>
</dbReference>
<dbReference type="STRING" id="441112.SAMN04488094_101658"/>
<sequence>MHAVFAEHVADYVNAGLVAFPVDARAKRPLVRNWERAGTNASRAWASNPRFAGAEGIGIRMGGIVEVDVDAAGDAWLQSAVERFGDTPVRIRTASGKGKLWYRGNGEGRRIRPFRGLPIDVLGGGFTIAPPSWREDLGAAYRFLSGSVANLNDLPTIRAGALEDGYTRAAEGVQDGERNNALWRHCMTQARFCDDVEALIDVAASWAGSFPDPLGLVEVERCARSAWRYECEGRNYLGLRKPQITAEDGYMDDLIDQPEALVLYQMFKRWHSKRPNFAIAPTAMSEAGSPPWHRTRIIRARDVLIERGFIQEVSRPIRGRRAGRYRFAEQMADSGKDHYTPSPPG</sequence>
<dbReference type="SUPFAM" id="SSF56747">
    <property type="entry name" value="Prim-pol domain"/>
    <property type="match status" value="1"/>
</dbReference>
<dbReference type="SMART" id="SM00943">
    <property type="entry name" value="Prim-Pol"/>
    <property type="match status" value="1"/>
</dbReference>
<reference evidence="2 3" key="1">
    <citation type="submission" date="2016-10" db="EMBL/GenBank/DDBJ databases">
        <authorList>
            <person name="de Groot N.N."/>
        </authorList>
    </citation>
    <scope>NUCLEOTIDE SEQUENCE [LARGE SCALE GENOMIC DNA]</scope>
    <source>
        <strain evidence="2 3">DSM 19548</strain>
    </source>
</reference>